<dbReference type="Gene3D" id="3.80.10.10">
    <property type="entry name" value="Ribonuclease Inhibitor"/>
    <property type="match status" value="1"/>
</dbReference>
<evidence type="ECO:0000256" key="2">
    <source>
        <dbReference type="ARBA" id="ARBA00022614"/>
    </source>
</evidence>
<dbReference type="GO" id="GO:0016020">
    <property type="term" value="C:membrane"/>
    <property type="evidence" value="ECO:0007669"/>
    <property type="project" value="UniProtKB-SubCell"/>
</dbReference>
<feature type="domain" description="Malectin-like" evidence="9">
    <location>
        <begin position="36"/>
        <end position="357"/>
    </location>
</feature>
<dbReference type="FunFam" id="3.80.10.10:FF:000041">
    <property type="entry name" value="LRR receptor-like serine/threonine-protein kinase ERECTA"/>
    <property type="match status" value="1"/>
</dbReference>
<comment type="subcellular location">
    <subcellularLocation>
        <location evidence="1">Membrane</location>
        <topology evidence="1">Single-pass membrane protein</topology>
    </subcellularLocation>
</comment>
<keyword evidence="11" id="KW-1185">Reference proteome</keyword>
<dbReference type="SUPFAM" id="SSF52058">
    <property type="entry name" value="L domain-like"/>
    <property type="match status" value="1"/>
</dbReference>
<dbReference type="Pfam" id="PF12819">
    <property type="entry name" value="Malectin_like"/>
    <property type="match status" value="1"/>
</dbReference>
<keyword evidence="5" id="KW-0325">Glycoprotein</keyword>
<keyword evidence="4" id="KW-0677">Repeat</keyword>
<feature type="domain" description="Leucine-rich repeat-containing N-terminal plant-type" evidence="8">
    <location>
        <begin position="368"/>
        <end position="404"/>
    </location>
</feature>
<dbReference type="GO" id="GO:0016301">
    <property type="term" value="F:kinase activity"/>
    <property type="evidence" value="ECO:0007669"/>
    <property type="project" value="UniProtKB-KW"/>
</dbReference>
<keyword evidence="10" id="KW-0418">Kinase</keyword>
<reference evidence="10" key="2">
    <citation type="submission" date="2023-04" db="EMBL/GenBank/DDBJ databases">
        <authorList>
            <person name="Bruccoleri R.E."/>
            <person name="Oakeley E.J."/>
            <person name="Faust A.-M."/>
            <person name="Dessus-Babus S."/>
            <person name="Altorfer M."/>
            <person name="Burckhardt D."/>
            <person name="Oertli M."/>
            <person name="Naumann U."/>
            <person name="Petersen F."/>
            <person name="Wong J."/>
        </authorList>
    </citation>
    <scope>NUCLEOTIDE SEQUENCE</scope>
    <source>
        <strain evidence="10">GSM-AAB239-AS_SAM_17_03QT</strain>
        <tissue evidence="10">Leaf</tissue>
    </source>
</reference>
<organism evidence="10 11">
    <name type="scientific">Iris pallida</name>
    <name type="common">Sweet iris</name>
    <dbReference type="NCBI Taxonomy" id="29817"/>
    <lineage>
        <taxon>Eukaryota</taxon>
        <taxon>Viridiplantae</taxon>
        <taxon>Streptophyta</taxon>
        <taxon>Embryophyta</taxon>
        <taxon>Tracheophyta</taxon>
        <taxon>Spermatophyta</taxon>
        <taxon>Magnoliopsida</taxon>
        <taxon>Liliopsida</taxon>
        <taxon>Asparagales</taxon>
        <taxon>Iridaceae</taxon>
        <taxon>Iridoideae</taxon>
        <taxon>Irideae</taxon>
        <taxon>Iris</taxon>
    </lineage>
</organism>
<dbReference type="InterPro" id="IPR001611">
    <property type="entry name" value="Leu-rich_rpt"/>
</dbReference>
<dbReference type="AlphaFoldDB" id="A0AAX6EQI4"/>
<sequence>MATMSMLSSALLFLLCLFALAGLSISDTPPSRAYLINCGGKDKVTAGGVEWVPDDVFIGVGNSSKVDTPGILPQLSTLRYFPDGSARKYCYVIPVSKGAKYIVRTTYYYGGYDGGKEPPVFDQIIGGTKWSTVNTTENYARGLTAYYEIIAGASGKTMSVCLARNEHTAGSPFISAIELQYLEDSMYNSTDFNSYALATIARHRFGGKGRQLISYPDDPFNRNWQLFTDDNPSVTMQWNASSSDFWNLPPLLALMNATTTSRGKELVIPWPPIPLPAANYYMALYFQDNHKPSPFSWRVFDVSVNGQVFYKGLNVSAAGVMVYGTSRSLSGQTTIKLTPDANSTVGPLINAAEILQVVPIGGRTLTRDVIAMEDLARSLTNRPSDWSGDPCLPQQHSWTGVTCSSGKLARVVTLNLTSYGISGSLPASIGTLTSVSSILLGGNKISGPIPDMGALKELVSLHLENNQLTGSIPQSLGNLPKIKEIFLQGNQLQGGVPDSLKKRSGVDIQTGSGNEAE</sequence>
<dbReference type="Proteomes" id="UP001140949">
    <property type="component" value="Unassembled WGS sequence"/>
</dbReference>
<evidence type="ECO:0000256" key="4">
    <source>
        <dbReference type="ARBA" id="ARBA00022737"/>
    </source>
</evidence>
<dbReference type="EMBL" id="JANAVB010034620">
    <property type="protein sequence ID" value="KAJ6806263.1"/>
    <property type="molecule type" value="Genomic_DNA"/>
</dbReference>
<feature type="signal peptide" evidence="7">
    <location>
        <begin position="1"/>
        <end position="26"/>
    </location>
</feature>
<feature type="compositionally biased region" description="Polar residues" evidence="6">
    <location>
        <begin position="507"/>
        <end position="517"/>
    </location>
</feature>
<evidence type="ECO:0000259" key="8">
    <source>
        <dbReference type="Pfam" id="PF08263"/>
    </source>
</evidence>
<comment type="caution">
    <text evidence="10">The sequence shown here is derived from an EMBL/GenBank/DDBJ whole genome shotgun (WGS) entry which is preliminary data.</text>
</comment>
<evidence type="ECO:0000259" key="9">
    <source>
        <dbReference type="Pfam" id="PF12819"/>
    </source>
</evidence>
<dbReference type="PANTHER" id="PTHR45631:SF45">
    <property type="entry name" value="LEUCINE-RICH REPEAT (LRR) FAMILY PROTEIN"/>
    <property type="match status" value="1"/>
</dbReference>
<dbReference type="Gene3D" id="2.60.120.430">
    <property type="entry name" value="Galactose-binding lectin"/>
    <property type="match status" value="2"/>
</dbReference>
<keyword evidence="2" id="KW-0433">Leucine-rich repeat</keyword>
<gene>
    <name evidence="10" type="ORF">M6B38_175315</name>
</gene>
<dbReference type="InterPro" id="IPR032675">
    <property type="entry name" value="LRR_dom_sf"/>
</dbReference>
<keyword evidence="10" id="KW-0808">Transferase</keyword>
<evidence type="ECO:0000313" key="10">
    <source>
        <dbReference type="EMBL" id="KAJ6806263.1"/>
    </source>
</evidence>
<reference evidence="10" key="1">
    <citation type="journal article" date="2023" name="GigaByte">
        <title>Genome assembly of the bearded iris, Iris pallida Lam.</title>
        <authorList>
            <person name="Bruccoleri R.E."/>
            <person name="Oakeley E.J."/>
            <person name="Faust A.M.E."/>
            <person name="Altorfer M."/>
            <person name="Dessus-Babus S."/>
            <person name="Burckhardt D."/>
            <person name="Oertli M."/>
            <person name="Naumann U."/>
            <person name="Petersen F."/>
            <person name="Wong J."/>
        </authorList>
    </citation>
    <scope>NUCLEOTIDE SEQUENCE</scope>
    <source>
        <strain evidence="10">GSM-AAB239-AS_SAM_17_03QT</strain>
    </source>
</reference>
<dbReference type="PANTHER" id="PTHR45631">
    <property type="entry name" value="OS07G0107800 PROTEIN-RELATED"/>
    <property type="match status" value="1"/>
</dbReference>
<evidence type="ECO:0000256" key="1">
    <source>
        <dbReference type="ARBA" id="ARBA00004167"/>
    </source>
</evidence>
<feature type="region of interest" description="Disordered" evidence="6">
    <location>
        <begin position="497"/>
        <end position="517"/>
    </location>
</feature>
<keyword evidence="3 7" id="KW-0732">Signal</keyword>
<proteinExistence type="predicted"/>
<dbReference type="Pfam" id="PF00560">
    <property type="entry name" value="LRR_1"/>
    <property type="match status" value="1"/>
</dbReference>
<accession>A0AAX6EQI4</accession>
<dbReference type="Pfam" id="PF08263">
    <property type="entry name" value="LRRNT_2"/>
    <property type="match status" value="1"/>
</dbReference>
<protein>
    <submittedName>
        <fullName evidence="10">LRR receptor-like serine/threonine-protein kinase</fullName>
    </submittedName>
</protein>
<name>A0AAX6EQI4_IRIPA</name>
<evidence type="ECO:0000313" key="11">
    <source>
        <dbReference type="Proteomes" id="UP001140949"/>
    </source>
</evidence>
<dbReference type="InterPro" id="IPR013210">
    <property type="entry name" value="LRR_N_plant-typ"/>
</dbReference>
<dbReference type="InterPro" id="IPR024788">
    <property type="entry name" value="Malectin-like_Carb-bd_dom"/>
</dbReference>
<keyword evidence="10" id="KW-0675">Receptor</keyword>
<evidence type="ECO:0000256" key="6">
    <source>
        <dbReference type="SAM" id="MobiDB-lite"/>
    </source>
</evidence>
<evidence type="ECO:0000256" key="5">
    <source>
        <dbReference type="ARBA" id="ARBA00023180"/>
    </source>
</evidence>
<evidence type="ECO:0000256" key="3">
    <source>
        <dbReference type="ARBA" id="ARBA00022729"/>
    </source>
</evidence>
<feature type="chain" id="PRO_5043567841" evidence="7">
    <location>
        <begin position="27"/>
        <end position="517"/>
    </location>
</feature>
<evidence type="ECO:0000256" key="7">
    <source>
        <dbReference type="SAM" id="SignalP"/>
    </source>
</evidence>